<dbReference type="Pfam" id="PF13184">
    <property type="entry name" value="KH_NusA_1st"/>
    <property type="match status" value="1"/>
</dbReference>
<dbReference type="InterPro" id="IPR058582">
    <property type="entry name" value="KH_NusA_2nd"/>
</dbReference>
<reference evidence="8" key="1">
    <citation type="submission" date="2018-06" db="EMBL/GenBank/DDBJ databases">
        <authorList>
            <person name="Zhirakovskaya E."/>
        </authorList>
    </citation>
    <scope>NUCLEOTIDE SEQUENCE</scope>
</reference>
<dbReference type="FunFam" id="3.30.300.20:FF:000002">
    <property type="entry name" value="Transcription termination/antitermination protein NusA"/>
    <property type="match status" value="1"/>
</dbReference>
<dbReference type="InterPro" id="IPR030842">
    <property type="entry name" value="TF_NusA_bacterial"/>
</dbReference>
<dbReference type="Pfam" id="PF08529">
    <property type="entry name" value="NusA_N"/>
    <property type="match status" value="1"/>
</dbReference>
<dbReference type="CDD" id="cd04455">
    <property type="entry name" value="S1_NusA"/>
    <property type="match status" value="1"/>
</dbReference>
<dbReference type="InterPro" id="IPR003029">
    <property type="entry name" value="S1_domain"/>
</dbReference>
<sequence length="508" mass="56129">MSKEILLVVDAVSNERGVDRNVIFEAIEAALASAAKKKDGSDIDVRVSIDRETGEYDTFQVWEVVADDADQEYPLREISLSAAQIDDPEVAIGEKVEEQMDSVGFGRIAAQTAKQVIVQKVREAERALMVEQYMEKKGTLVSGTIKRVERGNVYLDLGANAEAVIMREDLVPREALKPGDRIRGYLYDVRSEPRGPQLFVSRTMPQLLVELFNLEVPEVGQGLIDIMGAARDPGLRAKIAVRSNDERIDPIGACVGMRGSRVQTVSNELAGERVDIILADDNPAQFVINAMSPAEVLAIVVDEDRHSMDIAVAEDQLSQAIGKGGQNVKLASDLTGWELNVMTETQADEKSEHEIELVQKMFMESLDVDEEVALILAQEGFASIEEIAYVPVDELLNIDEFDQEVVDQLRGRAKDALLLKLIVDEEKIGDEKPDDDLLALESMTEDLAYKLASKKVLTREDLAGLAVDELQDIVSMADDDAAKLIMQARAHWFEEEDSSDEQAQETQG</sequence>
<dbReference type="InterPro" id="IPR013735">
    <property type="entry name" value="TF_NusA_N"/>
</dbReference>
<dbReference type="EMBL" id="UOFL01000017">
    <property type="protein sequence ID" value="VAW71278.1"/>
    <property type="molecule type" value="Genomic_DNA"/>
</dbReference>
<evidence type="ECO:0000313" key="8">
    <source>
        <dbReference type="EMBL" id="VAW71278.1"/>
    </source>
</evidence>
<organism evidence="8">
    <name type="scientific">hydrothermal vent metagenome</name>
    <dbReference type="NCBI Taxonomy" id="652676"/>
    <lineage>
        <taxon>unclassified sequences</taxon>
        <taxon>metagenomes</taxon>
        <taxon>ecological metagenomes</taxon>
    </lineage>
</organism>
<protein>
    <submittedName>
        <fullName evidence="8">Transcription termination protein NusA</fullName>
    </submittedName>
</protein>
<keyword evidence="6" id="KW-0804">Transcription</keyword>
<evidence type="ECO:0000256" key="2">
    <source>
        <dbReference type="ARBA" id="ARBA00022490"/>
    </source>
</evidence>
<dbReference type="Pfam" id="PF26594">
    <property type="entry name" value="KH_NusA_2nd"/>
    <property type="match status" value="1"/>
</dbReference>
<keyword evidence="5" id="KW-0805">Transcription regulation</keyword>
<evidence type="ECO:0000256" key="6">
    <source>
        <dbReference type="ARBA" id="ARBA00023163"/>
    </source>
</evidence>
<evidence type="ECO:0000256" key="4">
    <source>
        <dbReference type="ARBA" id="ARBA00022884"/>
    </source>
</evidence>
<evidence type="ECO:0000259" key="7">
    <source>
        <dbReference type="PROSITE" id="PS50126"/>
    </source>
</evidence>
<evidence type="ECO:0000256" key="1">
    <source>
        <dbReference type="ARBA" id="ARBA00022472"/>
    </source>
</evidence>
<dbReference type="HAMAP" id="MF_00945_B">
    <property type="entry name" value="NusA_B"/>
    <property type="match status" value="1"/>
</dbReference>
<accession>A0A3B0XSP5</accession>
<dbReference type="SMART" id="SM00316">
    <property type="entry name" value="S1"/>
    <property type="match status" value="1"/>
</dbReference>
<dbReference type="GO" id="GO:0005829">
    <property type="term" value="C:cytosol"/>
    <property type="evidence" value="ECO:0007669"/>
    <property type="project" value="TreeGrafter"/>
</dbReference>
<dbReference type="SUPFAM" id="SSF50249">
    <property type="entry name" value="Nucleic acid-binding proteins"/>
    <property type="match status" value="1"/>
</dbReference>
<dbReference type="GO" id="GO:0031564">
    <property type="term" value="P:transcription antitermination"/>
    <property type="evidence" value="ECO:0007669"/>
    <property type="project" value="UniProtKB-KW"/>
</dbReference>
<evidence type="ECO:0000256" key="5">
    <source>
        <dbReference type="ARBA" id="ARBA00023015"/>
    </source>
</evidence>
<dbReference type="PANTHER" id="PTHR22648">
    <property type="entry name" value="TRANSCRIPTION TERMINATION FACTOR NUSA"/>
    <property type="match status" value="1"/>
</dbReference>
<keyword evidence="4" id="KW-0694">RNA-binding</keyword>
<dbReference type="InterPro" id="IPR004087">
    <property type="entry name" value="KH_dom"/>
</dbReference>
<dbReference type="CDD" id="cd22529">
    <property type="entry name" value="KH-II_NusA_rpt2"/>
    <property type="match status" value="1"/>
</dbReference>
<dbReference type="CDD" id="cd02134">
    <property type="entry name" value="KH-II_NusA_rpt1"/>
    <property type="match status" value="1"/>
</dbReference>
<dbReference type="InterPro" id="IPR010214">
    <property type="entry name" value="Tscrpt_termin_fac_NusA_C_rpt"/>
</dbReference>
<keyword evidence="2" id="KW-0963">Cytoplasm</keyword>
<dbReference type="InterPro" id="IPR010995">
    <property type="entry name" value="DNA_repair_Rad51/TF_NusA_a-hlx"/>
</dbReference>
<dbReference type="Gene3D" id="3.30.300.20">
    <property type="match status" value="2"/>
</dbReference>
<dbReference type="FunFam" id="3.30.300.20:FF:000005">
    <property type="entry name" value="Transcription termination/antitermination protein NusA"/>
    <property type="match status" value="1"/>
</dbReference>
<dbReference type="InterPro" id="IPR025249">
    <property type="entry name" value="TF_NusA_KH_1st"/>
</dbReference>
<dbReference type="GO" id="GO:0000166">
    <property type="term" value="F:nucleotide binding"/>
    <property type="evidence" value="ECO:0007669"/>
    <property type="project" value="InterPro"/>
</dbReference>
<dbReference type="InterPro" id="IPR015946">
    <property type="entry name" value="KH_dom-like_a/b"/>
</dbReference>
<evidence type="ECO:0000256" key="3">
    <source>
        <dbReference type="ARBA" id="ARBA00022814"/>
    </source>
</evidence>
<dbReference type="AlphaFoldDB" id="A0A3B0XSP5"/>
<dbReference type="InterPro" id="IPR036555">
    <property type="entry name" value="NusA_N_sf"/>
</dbReference>
<dbReference type="Gene3D" id="1.10.150.20">
    <property type="entry name" value="5' to 3' exonuclease, C-terminal subdomain"/>
    <property type="match status" value="2"/>
</dbReference>
<dbReference type="InterPro" id="IPR012340">
    <property type="entry name" value="NA-bd_OB-fold"/>
</dbReference>
<name>A0A3B0XSP5_9ZZZZ</name>
<dbReference type="GO" id="GO:0003723">
    <property type="term" value="F:RNA binding"/>
    <property type="evidence" value="ECO:0007669"/>
    <property type="project" value="UniProtKB-KW"/>
</dbReference>
<dbReference type="SUPFAM" id="SSF54814">
    <property type="entry name" value="Prokaryotic type KH domain (KH-domain type II)"/>
    <property type="match status" value="2"/>
</dbReference>
<dbReference type="Pfam" id="PF00575">
    <property type="entry name" value="S1"/>
    <property type="match status" value="1"/>
</dbReference>
<dbReference type="SUPFAM" id="SSF47794">
    <property type="entry name" value="Rad51 N-terminal domain-like"/>
    <property type="match status" value="2"/>
</dbReference>
<keyword evidence="3" id="KW-0889">Transcription antitermination</keyword>
<proteinExistence type="inferred from homology"/>
<dbReference type="Gene3D" id="2.40.50.140">
    <property type="entry name" value="Nucleic acid-binding proteins"/>
    <property type="match status" value="1"/>
</dbReference>
<dbReference type="PROSITE" id="PS50126">
    <property type="entry name" value="S1"/>
    <property type="match status" value="1"/>
</dbReference>
<dbReference type="Gene3D" id="3.30.1480.10">
    <property type="entry name" value="NusA, N-terminal domain"/>
    <property type="match status" value="1"/>
</dbReference>
<dbReference type="PANTHER" id="PTHR22648:SF0">
    <property type="entry name" value="TRANSCRIPTION TERMINATION_ANTITERMINATION PROTEIN NUSA"/>
    <property type="match status" value="1"/>
</dbReference>
<dbReference type="SMART" id="SM00322">
    <property type="entry name" value="KH"/>
    <property type="match status" value="2"/>
</dbReference>
<dbReference type="PROSITE" id="PS50084">
    <property type="entry name" value="KH_TYPE_1"/>
    <property type="match status" value="1"/>
</dbReference>
<feature type="domain" description="S1 motif" evidence="7">
    <location>
        <begin position="138"/>
        <end position="203"/>
    </location>
</feature>
<dbReference type="Pfam" id="PF14520">
    <property type="entry name" value="HHH_5"/>
    <property type="match status" value="1"/>
</dbReference>
<dbReference type="InterPro" id="IPR009019">
    <property type="entry name" value="KH_sf_prok-type"/>
</dbReference>
<dbReference type="GO" id="GO:0006353">
    <property type="term" value="P:DNA-templated transcription termination"/>
    <property type="evidence" value="ECO:0007669"/>
    <property type="project" value="UniProtKB-KW"/>
</dbReference>
<keyword evidence="1" id="KW-0806">Transcription termination</keyword>
<dbReference type="InterPro" id="IPR010213">
    <property type="entry name" value="TF_NusA"/>
</dbReference>
<dbReference type="NCBIfam" id="TIGR01954">
    <property type="entry name" value="nusA_Cterm_rpt"/>
    <property type="match status" value="1"/>
</dbReference>
<dbReference type="NCBIfam" id="TIGR01953">
    <property type="entry name" value="NusA"/>
    <property type="match status" value="1"/>
</dbReference>
<gene>
    <name evidence="8" type="ORF">MNBD_GAMMA12-2345</name>
</gene>
<dbReference type="SUPFAM" id="SSF69705">
    <property type="entry name" value="Transcription factor NusA, N-terminal domain"/>
    <property type="match status" value="1"/>
</dbReference>
<dbReference type="GO" id="GO:0003700">
    <property type="term" value="F:DNA-binding transcription factor activity"/>
    <property type="evidence" value="ECO:0007669"/>
    <property type="project" value="InterPro"/>
</dbReference>